<dbReference type="RefSeq" id="YP_009015641.1">
    <property type="nucleotide sequence ID" value="NC_023719.1"/>
</dbReference>
<dbReference type="EMBL" id="JN638751">
    <property type="protein sequence ID" value="AEO93597.1"/>
    <property type="molecule type" value="Genomic_DNA"/>
</dbReference>
<name>G3MA79_9CAUD</name>
<reference evidence="1 2" key="1">
    <citation type="submission" date="2011-09" db="EMBL/GenBank/DDBJ databases">
        <authorList>
            <person name="Pope W.H."/>
            <person name="Pedulla M.L."/>
            <person name="Ford M.E."/>
            <person name="Peebles C.L."/>
            <person name="Hatfull G.H."/>
            <person name="Hendrix R.W."/>
        </authorList>
    </citation>
    <scope>NUCLEOTIDE SEQUENCE [LARGE SCALE GENOMIC DNA]</scope>
    <source>
        <strain evidence="1">G</strain>
    </source>
</reference>
<proteinExistence type="predicted"/>
<dbReference type="KEGG" id="vg:18563553"/>
<organism evidence="1 2">
    <name type="scientific">Bacillus phage G</name>
    <dbReference type="NCBI Taxonomy" id="2884420"/>
    <lineage>
        <taxon>Viruses</taxon>
        <taxon>Duplodnaviria</taxon>
        <taxon>Heunggongvirae</taxon>
        <taxon>Uroviricota</taxon>
        <taxon>Caudoviricetes</taxon>
        <taxon>Donellivirus</taxon>
        <taxon>Donellivirus gee</taxon>
    </lineage>
</organism>
<gene>
    <name evidence="1" type="primary">338</name>
    <name evidence="1" type="ORF">G_338</name>
</gene>
<dbReference type="GeneID" id="18563553"/>
<evidence type="ECO:0000313" key="1">
    <source>
        <dbReference type="EMBL" id="AEO93597.1"/>
    </source>
</evidence>
<protein>
    <submittedName>
        <fullName evidence="1">Gp338</fullName>
    </submittedName>
</protein>
<sequence length="292" mass="34360">MVYLKRNSLDVISNDREIKIFINNEKEFLHKGRWKGAITQNMFNEPINLIGHINWGVEDNVLDIDKLEIREEYKNTNVLLILVNEFKNKIIRPMLKKHGKGNVFLITGFQNKKLRYLVERSMPKLGLKWHSSVTEKMLNNYATLDLINALKAEKAGIIGSLVVANFPVKKYRELYINYLKEDIPNNYWLPTVDNNGDIWYSPLDRDSISYNKNNCISFYDDKEIFLEEIDKEFLDIYKNNPTKLLENMRKIIGEDGIISFDEYNPELSKTMNISDKESIDNHLRNYKIKAEN</sequence>
<dbReference type="Proteomes" id="UP000009273">
    <property type="component" value="Segment"/>
</dbReference>
<evidence type="ECO:0000313" key="2">
    <source>
        <dbReference type="Proteomes" id="UP000009273"/>
    </source>
</evidence>
<accession>G3MA79</accession>
<keyword evidence="2" id="KW-1185">Reference proteome</keyword>